<dbReference type="Proteomes" id="UP000827549">
    <property type="component" value="Chromosome 7"/>
</dbReference>
<name>A0AAF1BM77_9TREE</name>
<evidence type="ECO:0000256" key="1">
    <source>
        <dbReference type="SAM" id="MobiDB-lite"/>
    </source>
</evidence>
<feature type="region of interest" description="Disordered" evidence="1">
    <location>
        <begin position="211"/>
        <end position="233"/>
    </location>
</feature>
<protein>
    <submittedName>
        <fullName evidence="2">Uncharacterized protein</fullName>
    </submittedName>
</protein>
<proteinExistence type="predicted"/>
<dbReference type="RefSeq" id="XP_062631988.1">
    <property type="nucleotide sequence ID" value="XM_062776004.1"/>
</dbReference>
<evidence type="ECO:0000313" key="3">
    <source>
        <dbReference type="Proteomes" id="UP000827549"/>
    </source>
</evidence>
<organism evidence="2 3">
    <name type="scientific">Vanrija pseudolonga</name>
    <dbReference type="NCBI Taxonomy" id="143232"/>
    <lineage>
        <taxon>Eukaryota</taxon>
        <taxon>Fungi</taxon>
        <taxon>Dikarya</taxon>
        <taxon>Basidiomycota</taxon>
        <taxon>Agaricomycotina</taxon>
        <taxon>Tremellomycetes</taxon>
        <taxon>Trichosporonales</taxon>
        <taxon>Trichosporonaceae</taxon>
        <taxon>Vanrija</taxon>
    </lineage>
</organism>
<dbReference type="EMBL" id="CP086720">
    <property type="protein sequence ID" value="WOO85962.1"/>
    <property type="molecule type" value="Genomic_DNA"/>
</dbReference>
<reference evidence="2" key="1">
    <citation type="submission" date="2023-10" db="EMBL/GenBank/DDBJ databases">
        <authorList>
            <person name="Noh H."/>
        </authorList>
    </citation>
    <scope>NUCLEOTIDE SEQUENCE</scope>
    <source>
        <strain evidence="2">DUCC4014</strain>
    </source>
</reference>
<gene>
    <name evidence="2" type="ORF">LOC62_07G009451</name>
</gene>
<keyword evidence="3" id="KW-1185">Reference proteome</keyword>
<sequence length="341" mass="36766">MSTGVLAGGLPVNPFSNLRDLIDHLDDWKFILNREEAAVLGDDIDAILERAVFLNYTGRNLFATWDEQVYPRANAIAIAADDVAGAADETLFLTEEEDERMDICVDMSEHMSEGTMGALKGLIYLRTKSLRSAIDARLAAGPHTKCDFAGTLRVLDAAFDASYQLYVRSFYECIAVGDRMFDVAFTRVGGVAAYFNPPATDDQESIVSQDNVDTAPIGGPDTQASSGTHSSPGDVAGLMGGWDLVMVTVGEDGQPLATDVNDDDNDWVTVVGDSIDESNESDPGEATGTQAIDPHARCAQCGPVLAPFAPIIRHFAAAQRRTDQVLTPMEDVWWACVPLPE</sequence>
<dbReference type="AlphaFoldDB" id="A0AAF1BM77"/>
<accession>A0AAF1BM77</accession>
<feature type="compositionally biased region" description="Polar residues" evidence="1">
    <location>
        <begin position="222"/>
        <end position="231"/>
    </location>
</feature>
<evidence type="ECO:0000313" key="2">
    <source>
        <dbReference type="EMBL" id="WOO85962.1"/>
    </source>
</evidence>
<dbReference type="GeneID" id="87812612"/>